<name>A0ACB5TW81_CANBO</name>
<dbReference type="EMBL" id="BSXV01002763">
    <property type="protein sequence ID" value="GME96662.1"/>
    <property type="molecule type" value="Genomic_DNA"/>
</dbReference>
<evidence type="ECO:0000313" key="2">
    <source>
        <dbReference type="Proteomes" id="UP001165101"/>
    </source>
</evidence>
<comment type="caution">
    <text evidence="1">The sequence shown here is derived from an EMBL/GenBank/DDBJ whole genome shotgun (WGS) entry which is preliminary data.</text>
</comment>
<reference evidence="1" key="1">
    <citation type="submission" date="2023-04" db="EMBL/GenBank/DDBJ databases">
        <title>Candida boidinii NBRC 1967.</title>
        <authorList>
            <person name="Ichikawa N."/>
            <person name="Sato H."/>
            <person name="Tonouchi N."/>
        </authorList>
    </citation>
    <scope>NUCLEOTIDE SEQUENCE</scope>
    <source>
        <strain evidence="1">NBRC 1967</strain>
    </source>
</reference>
<keyword evidence="2" id="KW-1185">Reference proteome</keyword>
<protein>
    <submittedName>
        <fullName evidence="1">Unnamed protein product</fullName>
    </submittedName>
</protein>
<accession>A0ACB5TW81</accession>
<gene>
    <name evidence="1" type="ORF">Cboi01_000434700</name>
</gene>
<proteinExistence type="predicted"/>
<organism evidence="1 2">
    <name type="scientific">Candida boidinii</name>
    <name type="common">Yeast</name>
    <dbReference type="NCBI Taxonomy" id="5477"/>
    <lineage>
        <taxon>Eukaryota</taxon>
        <taxon>Fungi</taxon>
        <taxon>Dikarya</taxon>
        <taxon>Ascomycota</taxon>
        <taxon>Saccharomycotina</taxon>
        <taxon>Pichiomycetes</taxon>
        <taxon>Pichiales</taxon>
        <taxon>Pichiaceae</taxon>
        <taxon>Ogataea</taxon>
        <taxon>Ogataea/Candida clade</taxon>
    </lineage>
</organism>
<dbReference type="Proteomes" id="UP001165101">
    <property type="component" value="Unassembled WGS sequence"/>
</dbReference>
<evidence type="ECO:0000313" key="1">
    <source>
        <dbReference type="EMBL" id="GME96662.1"/>
    </source>
</evidence>
<sequence>MADEMGLGKTLQCLALMWTLLRQGPRGRRTIDKCIVVCPSSLVRNWANEIDKWLGKGALYSLPIDGKSTKSSEVGAALQNWAQAQGRNIVRPVLIISYETLRRNVDNLNNCEIGLIMADEGHRLKNGESLTFTALTSLNCQRRVILSGTPIQNDLSEYFSLLNFANPGLLGSRNEFRKNFELAILRGRDSLATDEEKQKGDEKLKELTEVVKRFIIRRTNDILSKYLPVKFEYVIFCNLSPVQKSLYHHFITSPEIKKLLRGTGSQPLKAIGLLKKLCNHPNLLNLPEDIDGCEKYLPDDYDFTAGSSGRNREVQTWYSGKFQVLQRFLYKINKETDDKIVLISNYTQTLDLIEKMCRSSRYGCLRLDGTMNINKRQKLVDKFNDPEGKEFIFLLSSKAGGCGINLIGANRLVLIDPDWNPASDQQALARVWRDGQTKNCYIYRFISTGTIEEKIFQRQSAKLQLSSCVVDSNEDVERLFSSDYLKQLFPYW</sequence>